<evidence type="ECO:0000256" key="1">
    <source>
        <dbReference type="ARBA" id="ARBA00009075"/>
    </source>
</evidence>
<organism evidence="4 5">
    <name type="scientific">Pseudomonas syringae pv. maculicola</name>
    <dbReference type="NCBI Taxonomy" id="59511"/>
    <lineage>
        <taxon>Bacteria</taxon>
        <taxon>Pseudomonadati</taxon>
        <taxon>Pseudomonadota</taxon>
        <taxon>Gammaproteobacteria</taxon>
        <taxon>Pseudomonadales</taxon>
        <taxon>Pseudomonadaceae</taxon>
        <taxon>Pseudomonas</taxon>
    </lineage>
</organism>
<comment type="similarity">
    <text evidence="1">Belongs to the outer membrane porin (Opr) (TC 1.B.25) family.</text>
</comment>
<gene>
    <name evidence="4" type="ORF">ALP13_04837</name>
</gene>
<dbReference type="Pfam" id="PF03573">
    <property type="entry name" value="OprD"/>
    <property type="match status" value="1"/>
</dbReference>
<keyword evidence="3" id="KW-0732">Signal</keyword>
<dbReference type="GO" id="GO:0016020">
    <property type="term" value="C:membrane"/>
    <property type="evidence" value="ECO:0007669"/>
    <property type="project" value="InterPro"/>
</dbReference>
<feature type="non-terminal residue" evidence="4">
    <location>
        <position position="1"/>
    </location>
</feature>
<proteinExistence type="inferred from homology"/>
<evidence type="ECO:0000313" key="4">
    <source>
        <dbReference type="EMBL" id="RMV32543.1"/>
    </source>
</evidence>
<sequence length="47" mass="5419">GSWIGYFQTGTLKDLSVRVRQATTRATEFEQNLDEVRVIVEYPLSML</sequence>
<dbReference type="Gene3D" id="2.40.160.10">
    <property type="entry name" value="Porin"/>
    <property type="match status" value="1"/>
</dbReference>
<dbReference type="InterPro" id="IPR023614">
    <property type="entry name" value="Porin_dom_sf"/>
</dbReference>
<comment type="caution">
    <text evidence="4">The sequence shown here is derived from an EMBL/GenBank/DDBJ whole genome shotgun (WGS) entry which is preliminary data.</text>
</comment>
<dbReference type="EMBL" id="RBUQ01000254">
    <property type="protein sequence ID" value="RMV32543.1"/>
    <property type="molecule type" value="Genomic_DNA"/>
</dbReference>
<dbReference type="RefSeq" id="WP_122366023.1">
    <property type="nucleotide sequence ID" value="NZ_RBUQ01000254.1"/>
</dbReference>
<name>A0A3M6BLV3_PSEYM</name>
<keyword evidence="2" id="KW-0813">Transport</keyword>
<protein>
    <submittedName>
        <fullName evidence="4">Outer membrane porin, OprD protein</fullName>
    </submittedName>
</protein>
<evidence type="ECO:0000256" key="2">
    <source>
        <dbReference type="ARBA" id="ARBA00022448"/>
    </source>
</evidence>
<reference evidence="4 5" key="1">
    <citation type="submission" date="2018-08" db="EMBL/GenBank/DDBJ databases">
        <title>Recombination of ecologically and evolutionarily significant loci maintains genetic cohesion in the Pseudomonas syringae species complex.</title>
        <authorList>
            <person name="Dillon M."/>
            <person name="Thakur S."/>
            <person name="Almeida R.N.D."/>
            <person name="Weir B.S."/>
            <person name="Guttman D.S."/>
        </authorList>
    </citation>
    <scope>NUCLEOTIDE SEQUENCE [LARGE SCALE GENOMIC DNA]</scope>
    <source>
        <strain evidence="4 5">ICMP 11281</strain>
    </source>
</reference>
<accession>A0A3M6BLV3</accession>
<dbReference type="InterPro" id="IPR005318">
    <property type="entry name" value="OM_porin_bac"/>
</dbReference>
<dbReference type="Proteomes" id="UP000271631">
    <property type="component" value="Unassembled WGS sequence"/>
</dbReference>
<evidence type="ECO:0000313" key="5">
    <source>
        <dbReference type="Proteomes" id="UP000271631"/>
    </source>
</evidence>
<evidence type="ECO:0000256" key="3">
    <source>
        <dbReference type="ARBA" id="ARBA00022729"/>
    </source>
</evidence>
<dbReference type="AlphaFoldDB" id="A0A3M6BLV3"/>